<dbReference type="InterPro" id="IPR016135">
    <property type="entry name" value="UBQ-conjugating_enzyme/RWD"/>
</dbReference>
<keyword evidence="4" id="KW-1185">Reference proteome</keyword>
<dbReference type="InterPro" id="IPR000608">
    <property type="entry name" value="UBC"/>
</dbReference>
<dbReference type="SUPFAM" id="SSF54495">
    <property type="entry name" value="UBC-like"/>
    <property type="match status" value="1"/>
</dbReference>
<dbReference type="CDD" id="cd23799">
    <property type="entry name" value="UBCc_UBE2J"/>
    <property type="match status" value="1"/>
</dbReference>
<feature type="domain" description="UBC core" evidence="2">
    <location>
        <begin position="3"/>
        <end position="154"/>
    </location>
</feature>
<dbReference type="InterPro" id="IPR050113">
    <property type="entry name" value="Ub_conjugating_enzyme"/>
</dbReference>
<dbReference type="PANTHER" id="PTHR24067">
    <property type="entry name" value="UBIQUITIN-CONJUGATING ENZYME E2"/>
    <property type="match status" value="1"/>
</dbReference>
<dbReference type="Pfam" id="PF00179">
    <property type="entry name" value="UQ_con"/>
    <property type="match status" value="1"/>
</dbReference>
<dbReference type="PROSITE" id="PS50127">
    <property type="entry name" value="UBC_2"/>
    <property type="match status" value="1"/>
</dbReference>
<comment type="caution">
    <text evidence="3">The sequence shown here is derived from an EMBL/GenBank/DDBJ whole genome shotgun (WGS) entry which is preliminary data.</text>
</comment>
<feature type="region of interest" description="Disordered" evidence="1">
    <location>
        <begin position="162"/>
        <end position="182"/>
    </location>
</feature>
<dbReference type="EMBL" id="JAPMOS010000043">
    <property type="protein sequence ID" value="KAJ4457602.1"/>
    <property type="molecule type" value="Genomic_DNA"/>
</dbReference>
<accession>A0ABQ8UE84</accession>
<evidence type="ECO:0000313" key="4">
    <source>
        <dbReference type="Proteomes" id="UP001141327"/>
    </source>
</evidence>
<gene>
    <name evidence="3" type="ORF">PAPYR_6840</name>
</gene>
<sequence>MQVATKRLRKEFLALLKDPVPNIVAVPLPSDILEWHYLLFGPEDTDYLGGVYHGIVRFPSNYPYSPPSIQMITPNGRFQSRTRICLSMSDFHPETWNPMWSVSSILTALLSFFVEETPTFGSVTNPSPTERRQLAAASMTFNMGDPIFVELFGSLFDDSGKAKAAQVPPSAPAPPPAPTPKH</sequence>
<organism evidence="3 4">
    <name type="scientific">Paratrimastix pyriformis</name>
    <dbReference type="NCBI Taxonomy" id="342808"/>
    <lineage>
        <taxon>Eukaryota</taxon>
        <taxon>Metamonada</taxon>
        <taxon>Preaxostyla</taxon>
        <taxon>Paratrimastigidae</taxon>
        <taxon>Paratrimastix</taxon>
    </lineage>
</organism>
<evidence type="ECO:0000259" key="2">
    <source>
        <dbReference type="PROSITE" id="PS50127"/>
    </source>
</evidence>
<dbReference type="Gene3D" id="3.10.110.10">
    <property type="entry name" value="Ubiquitin Conjugating Enzyme"/>
    <property type="match status" value="1"/>
</dbReference>
<evidence type="ECO:0000313" key="3">
    <source>
        <dbReference type="EMBL" id="KAJ4457602.1"/>
    </source>
</evidence>
<dbReference type="Proteomes" id="UP001141327">
    <property type="component" value="Unassembled WGS sequence"/>
</dbReference>
<dbReference type="SMART" id="SM00212">
    <property type="entry name" value="UBCc"/>
    <property type="match status" value="1"/>
</dbReference>
<proteinExistence type="predicted"/>
<protein>
    <submittedName>
        <fullName evidence="3">Ubiquitin-conjugating enzyme E2 J2</fullName>
    </submittedName>
</protein>
<name>A0ABQ8UE84_9EUKA</name>
<feature type="compositionally biased region" description="Pro residues" evidence="1">
    <location>
        <begin position="169"/>
        <end position="182"/>
    </location>
</feature>
<evidence type="ECO:0000256" key="1">
    <source>
        <dbReference type="SAM" id="MobiDB-lite"/>
    </source>
</evidence>
<reference evidence="3" key="1">
    <citation type="journal article" date="2022" name="bioRxiv">
        <title>Genomics of Preaxostyla Flagellates Illuminates Evolutionary Transitions and the Path Towards Mitochondrial Loss.</title>
        <authorList>
            <person name="Novak L.V.F."/>
            <person name="Treitli S.C."/>
            <person name="Pyrih J."/>
            <person name="Halakuc P."/>
            <person name="Pipaliya S.V."/>
            <person name="Vacek V."/>
            <person name="Brzon O."/>
            <person name="Soukal P."/>
            <person name="Eme L."/>
            <person name="Dacks J.B."/>
            <person name="Karnkowska A."/>
            <person name="Elias M."/>
            <person name="Hampl V."/>
        </authorList>
    </citation>
    <scope>NUCLEOTIDE SEQUENCE</scope>
    <source>
        <strain evidence="3">RCP-MX</strain>
    </source>
</reference>